<dbReference type="EMBL" id="FOHN01000007">
    <property type="protein sequence ID" value="SET03390.1"/>
    <property type="molecule type" value="Genomic_DNA"/>
</dbReference>
<protein>
    <submittedName>
        <fullName evidence="2">Peptidase family S41</fullName>
    </submittedName>
</protein>
<feature type="domain" description="Tail specific protease" evidence="1">
    <location>
        <begin position="55"/>
        <end position="242"/>
    </location>
</feature>
<dbReference type="GO" id="GO:0008236">
    <property type="term" value="F:serine-type peptidase activity"/>
    <property type="evidence" value="ECO:0007669"/>
    <property type="project" value="InterPro"/>
</dbReference>
<organism evidence="2 3">
    <name type="scientific">[Clostridium] polysaccharolyticum</name>
    <dbReference type="NCBI Taxonomy" id="29364"/>
    <lineage>
        <taxon>Bacteria</taxon>
        <taxon>Bacillati</taxon>
        <taxon>Bacillota</taxon>
        <taxon>Clostridia</taxon>
        <taxon>Lachnospirales</taxon>
        <taxon>Lachnospiraceae</taxon>
    </lineage>
</organism>
<accession>A0A1I0BA30</accession>
<dbReference type="SMART" id="SM00245">
    <property type="entry name" value="TSPc"/>
    <property type="match status" value="1"/>
</dbReference>
<dbReference type="Gene3D" id="3.90.226.10">
    <property type="entry name" value="2-enoyl-CoA Hydratase, Chain A, domain 1"/>
    <property type="match status" value="1"/>
</dbReference>
<proteinExistence type="predicted"/>
<dbReference type="GO" id="GO:0004175">
    <property type="term" value="F:endopeptidase activity"/>
    <property type="evidence" value="ECO:0007669"/>
    <property type="project" value="TreeGrafter"/>
</dbReference>
<sequence length="275" mass="32258">MILPKKIVVKLIEKYEEYDIELCLNDSYVAKKKALLAKFVITHHDLFCFVENTKSIKFTYFLYDRWLVSFAIRNAFGPDIENKVIHDIKFKDMCYIKFRKFSSETVNTVASIIREAKQKQLILDLRNNIGGNLQSCLELLNMMVPEGEVLRIQTKNDFKYFYANGKAKKFEKIYVLINENTASCSEITSVVLYKKLDNVVLIGHKKSHKLYTQHVITNKLLGYSFSIADGIWYVDNEDASCLSKYLLAKNENWTELNDYLKFILLFREDKMHFSE</sequence>
<dbReference type="InterPro" id="IPR005151">
    <property type="entry name" value="Tail-specific_protease"/>
</dbReference>
<gene>
    <name evidence="2" type="ORF">SAMN04487772_10730</name>
</gene>
<dbReference type="CDD" id="cd06567">
    <property type="entry name" value="Peptidase_S41"/>
    <property type="match status" value="1"/>
</dbReference>
<dbReference type="Proteomes" id="UP000199800">
    <property type="component" value="Unassembled WGS sequence"/>
</dbReference>
<dbReference type="STRING" id="29364.SAMN04487772_10730"/>
<dbReference type="InterPro" id="IPR029045">
    <property type="entry name" value="ClpP/crotonase-like_dom_sf"/>
</dbReference>
<name>A0A1I0BA30_9FIRM</name>
<dbReference type="PANTHER" id="PTHR32060:SF30">
    <property type="entry name" value="CARBOXY-TERMINAL PROCESSING PROTEASE CTPA"/>
    <property type="match status" value="1"/>
</dbReference>
<evidence type="ECO:0000313" key="2">
    <source>
        <dbReference type="EMBL" id="SET03390.1"/>
    </source>
</evidence>
<evidence type="ECO:0000259" key="1">
    <source>
        <dbReference type="SMART" id="SM00245"/>
    </source>
</evidence>
<dbReference type="Pfam" id="PF03572">
    <property type="entry name" value="Peptidase_S41"/>
    <property type="match status" value="1"/>
</dbReference>
<dbReference type="GO" id="GO:0007165">
    <property type="term" value="P:signal transduction"/>
    <property type="evidence" value="ECO:0007669"/>
    <property type="project" value="TreeGrafter"/>
</dbReference>
<dbReference type="SUPFAM" id="SSF52096">
    <property type="entry name" value="ClpP/crotonase"/>
    <property type="match status" value="1"/>
</dbReference>
<dbReference type="RefSeq" id="WP_092477382.1">
    <property type="nucleotide sequence ID" value="NZ_FOHN01000007.1"/>
</dbReference>
<keyword evidence="3" id="KW-1185">Reference proteome</keyword>
<reference evidence="2 3" key="1">
    <citation type="submission" date="2016-10" db="EMBL/GenBank/DDBJ databases">
        <authorList>
            <person name="de Groot N.N."/>
        </authorList>
    </citation>
    <scope>NUCLEOTIDE SEQUENCE [LARGE SCALE GENOMIC DNA]</scope>
    <source>
        <strain evidence="2 3">DSM 1801</strain>
    </source>
</reference>
<dbReference type="OrthoDB" id="9812068at2"/>
<evidence type="ECO:0000313" key="3">
    <source>
        <dbReference type="Proteomes" id="UP000199800"/>
    </source>
</evidence>
<dbReference type="GO" id="GO:0006508">
    <property type="term" value="P:proteolysis"/>
    <property type="evidence" value="ECO:0007669"/>
    <property type="project" value="InterPro"/>
</dbReference>
<dbReference type="PANTHER" id="PTHR32060">
    <property type="entry name" value="TAIL-SPECIFIC PROTEASE"/>
    <property type="match status" value="1"/>
</dbReference>
<dbReference type="AlphaFoldDB" id="A0A1I0BA30"/>
<dbReference type="GO" id="GO:0030288">
    <property type="term" value="C:outer membrane-bounded periplasmic space"/>
    <property type="evidence" value="ECO:0007669"/>
    <property type="project" value="TreeGrafter"/>
</dbReference>